<dbReference type="GO" id="GO:0016779">
    <property type="term" value="F:nucleotidyltransferase activity"/>
    <property type="evidence" value="ECO:0007669"/>
    <property type="project" value="UniProtKB-ARBA"/>
</dbReference>
<gene>
    <name evidence="3" type="ORF">GCM10011517_07590</name>
</gene>
<evidence type="ECO:0000313" key="4">
    <source>
        <dbReference type="Proteomes" id="UP000606730"/>
    </source>
</evidence>
<evidence type="ECO:0000313" key="3">
    <source>
        <dbReference type="EMBL" id="GGE42530.1"/>
    </source>
</evidence>
<dbReference type="InterPro" id="IPR029044">
    <property type="entry name" value="Nucleotide-diphossugar_trans"/>
</dbReference>
<reference evidence="3" key="1">
    <citation type="journal article" date="2014" name="Int. J. Syst. Evol. Microbiol.">
        <title>Complete genome sequence of Corynebacterium casei LMG S-19264T (=DSM 44701T), isolated from a smear-ripened cheese.</title>
        <authorList>
            <consortium name="US DOE Joint Genome Institute (JGI-PGF)"/>
            <person name="Walter F."/>
            <person name="Albersmeier A."/>
            <person name="Kalinowski J."/>
            <person name="Ruckert C."/>
        </authorList>
    </citation>
    <scope>NUCLEOTIDE SEQUENCE</scope>
    <source>
        <strain evidence="3">CGMCC 1.16012</strain>
    </source>
</reference>
<dbReference type="Gene3D" id="3.90.550.10">
    <property type="entry name" value="Spore Coat Polysaccharide Biosynthesis Protein SpsA, Chain A"/>
    <property type="match status" value="1"/>
</dbReference>
<dbReference type="InterPro" id="IPR025877">
    <property type="entry name" value="MobA-like_NTP_Trfase"/>
</dbReference>
<dbReference type="Proteomes" id="UP000606730">
    <property type="component" value="Unassembled WGS sequence"/>
</dbReference>
<dbReference type="PANTHER" id="PTHR43777">
    <property type="entry name" value="MOLYBDENUM COFACTOR CYTIDYLYLTRANSFERASE"/>
    <property type="match status" value="1"/>
</dbReference>
<name>A0A917AEF0_9RHOB</name>
<evidence type="ECO:0000256" key="1">
    <source>
        <dbReference type="ARBA" id="ARBA00022842"/>
    </source>
</evidence>
<dbReference type="CDD" id="cd04182">
    <property type="entry name" value="GT_2_like_f"/>
    <property type="match status" value="1"/>
</dbReference>
<dbReference type="Pfam" id="PF12804">
    <property type="entry name" value="NTP_transf_3"/>
    <property type="match status" value="1"/>
</dbReference>
<proteinExistence type="predicted"/>
<reference evidence="3" key="2">
    <citation type="submission" date="2020-09" db="EMBL/GenBank/DDBJ databases">
        <authorList>
            <person name="Sun Q."/>
            <person name="Zhou Y."/>
        </authorList>
    </citation>
    <scope>NUCLEOTIDE SEQUENCE</scope>
    <source>
        <strain evidence="3">CGMCC 1.16012</strain>
    </source>
</reference>
<feature type="domain" description="MobA-like NTP transferase" evidence="2">
    <location>
        <begin position="1"/>
        <end position="150"/>
    </location>
</feature>
<dbReference type="SUPFAM" id="SSF53448">
    <property type="entry name" value="Nucleotide-diphospho-sugar transferases"/>
    <property type="match status" value="1"/>
</dbReference>
<evidence type="ECO:0000259" key="2">
    <source>
        <dbReference type="Pfam" id="PF12804"/>
    </source>
</evidence>
<accession>A0A917AEF0</accession>
<sequence length="183" mass="20001">MGGRDKLLELIDGTPIIARQAKNALAVADNVLVTLPPDRPKRLKVLQHLRDKLNIIEVPGADQGMSASFRAVSQLDIPGPIMVLPCDMPELTKELLDTVWLTYEGNPNSIVRGAAEDGTPGHPVIFPQDLIERFATLTGDEGARAILKQNKDRIVKTPLPGEAALIDLDTPEAWDCWKASNRL</sequence>
<keyword evidence="1" id="KW-0460">Magnesium</keyword>
<keyword evidence="4" id="KW-1185">Reference proteome</keyword>
<dbReference type="AlphaFoldDB" id="A0A917AEF0"/>
<protein>
    <submittedName>
        <fullName evidence="3">Molybdopterin-guanine dinucleotide biosynthesis protein A</fullName>
    </submittedName>
</protein>
<dbReference type="PANTHER" id="PTHR43777:SF1">
    <property type="entry name" value="MOLYBDENUM COFACTOR CYTIDYLYLTRANSFERASE"/>
    <property type="match status" value="1"/>
</dbReference>
<comment type="caution">
    <text evidence="3">The sequence shown here is derived from an EMBL/GenBank/DDBJ whole genome shotgun (WGS) entry which is preliminary data.</text>
</comment>
<organism evidence="3 4">
    <name type="scientific">Actibacterium pelagium</name>
    <dbReference type="NCBI Taxonomy" id="2029103"/>
    <lineage>
        <taxon>Bacteria</taxon>
        <taxon>Pseudomonadati</taxon>
        <taxon>Pseudomonadota</taxon>
        <taxon>Alphaproteobacteria</taxon>
        <taxon>Rhodobacterales</taxon>
        <taxon>Roseobacteraceae</taxon>
        <taxon>Actibacterium</taxon>
    </lineage>
</organism>
<dbReference type="EMBL" id="BMKN01000001">
    <property type="protein sequence ID" value="GGE42530.1"/>
    <property type="molecule type" value="Genomic_DNA"/>
</dbReference>